<comment type="caution">
    <text evidence="1">The sequence shown here is derived from an EMBL/GenBank/DDBJ whole genome shotgun (WGS) entry which is preliminary data.</text>
</comment>
<dbReference type="AlphaFoldDB" id="A0A392RFP4"/>
<evidence type="ECO:0000313" key="2">
    <source>
        <dbReference type="Proteomes" id="UP000265520"/>
    </source>
</evidence>
<evidence type="ECO:0000313" key="1">
    <source>
        <dbReference type="EMBL" id="MCI35391.1"/>
    </source>
</evidence>
<dbReference type="Proteomes" id="UP000265520">
    <property type="component" value="Unassembled WGS sequence"/>
</dbReference>
<proteinExistence type="predicted"/>
<reference evidence="1 2" key="1">
    <citation type="journal article" date="2018" name="Front. Plant Sci.">
        <title>Red Clover (Trifolium pratense) and Zigzag Clover (T. medium) - A Picture of Genomic Similarities and Differences.</title>
        <authorList>
            <person name="Dluhosova J."/>
            <person name="Istvanek J."/>
            <person name="Nedelnik J."/>
            <person name="Repkova J."/>
        </authorList>
    </citation>
    <scope>NUCLEOTIDE SEQUENCE [LARGE SCALE GENOMIC DNA]</scope>
    <source>
        <strain evidence="2">cv. 10/8</strain>
        <tissue evidence="1">Leaf</tissue>
    </source>
</reference>
<name>A0A392RFP4_9FABA</name>
<organism evidence="1 2">
    <name type="scientific">Trifolium medium</name>
    <dbReference type="NCBI Taxonomy" id="97028"/>
    <lineage>
        <taxon>Eukaryota</taxon>
        <taxon>Viridiplantae</taxon>
        <taxon>Streptophyta</taxon>
        <taxon>Embryophyta</taxon>
        <taxon>Tracheophyta</taxon>
        <taxon>Spermatophyta</taxon>
        <taxon>Magnoliopsida</taxon>
        <taxon>eudicotyledons</taxon>
        <taxon>Gunneridae</taxon>
        <taxon>Pentapetalae</taxon>
        <taxon>rosids</taxon>
        <taxon>fabids</taxon>
        <taxon>Fabales</taxon>
        <taxon>Fabaceae</taxon>
        <taxon>Papilionoideae</taxon>
        <taxon>50 kb inversion clade</taxon>
        <taxon>NPAAA clade</taxon>
        <taxon>Hologalegina</taxon>
        <taxon>IRL clade</taxon>
        <taxon>Trifolieae</taxon>
        <taxon>Trifolium</taxon>
    </lineage>
</organism>
<protein>
    <submittedName>
        <fullName evidence="1">Uncharacterized protein</fullName>
    </submittedName>
</protein>
<sequence>ALAGQHPADLQAALSCLPDALVVPTEKGQSSQAEL</sequence>
<accession>A0A392RFP4</accession>
<feature type="non-terminal residue" evidence="1">
    <location>
        <position position="1"/>
    </location>
</feature>
<keyword evidence="2" id="KW-1185">Reference proteome</keyword>
<dbReference type="EMBL" id="LXQA010222893">
    <property type="protein sequence ID" value="MCI35391.1"/>
    <property type="molecule type" value="Genomic_DNA"/>
</dbReference>